<comment type="similarity">
    <text evidence="7">Belongs to the transglycosylase MltG family.</text>
</comment>
<gene>
    <name evidence="7" type="primary">mltG</name>
    <name evidence="8" type="ORF">bsdtw1_01360</name>
</gene>
<evidence type="ECO:0000313" key="9">
    <source>
        <dbReference type="Proteomes" id="UP000580568"/>
    </source>
</evidence>
<evidence type="ECO:0000256" key="6">
    <source>
        <dbReference type="ARBA" id="ARBA00023316"/>
    </source>
</evidence>
<comment type="subcellular location">
    <subcellularLocation>
        <location evidence="7">Cell membrane</location>
        <topology evidence="7">Single-pass membrane protein</topology>
    </subcellularLocation>
</comment>
<feature type="site" description="Important for catalytic activity" evidence="7">
    <location>
        <position position="225"/>
    </location>
</feature>
<dbReference type="NCBIfam" id="TIGR00247">
    <property type="entry name" value="endolytic transglycosylase MltG"/>
    <property type="match status" value="1"/>
</dbReference>
<dbReference type="CDD" id="cd08010">
    <property type="entry name" value="MltG_like"/>
    <property type="match status" value="1"/>
</dbReference>
<feature type="transmembrane region" description="Helical" evidence="7">
    <location>
        <begin position="7"/>
        <end position="27"/>
    </location>
</feature>
<evidence type="ECO:0000256" key="1">
    <source>
        <dbReference type="ARBA" id="ARBA00022475"/>
    </source>
</evidence>
<dbReference type="Pfam" id="PF02618">
    <property type="entry name" value="YceG"/>
    <property type="match status" value="1"/>
</dbReference>
<keyword evidence="4 7" id="KW-0472">Membrane</keyword>
<evidence type="ECO:0000313" key="8">
    <source>
        <dbReference type="EMBL" id="GFP75286.1"/>
    </source>
</evidence>
<evidence type="ECO:0000256" key="5">
    <source>
        <dbReference type="ARBA" id="ARBA00023239"/>
    </source>
</evidence>
<dbReference type="Proteomes" id="UP000580568">
    <property type="component" value="Unassembled WGS sequence"/>
</dbReference>
<keyword evidence="3 7" id="KW-1133">Transmembrane helix</keyword>
<dbReference type="GO" id="GO:0008932">
    <property type="term" value="F:lytic endotransglycosylase activity"/>
    <property type="evidence" value="ECO:0007669"/>
    <property type="project" value="UniProtKB-UniRule"/>
</dbReference>
<dbReference type="GO" id="GO:0071555">
    <property type="term" value="P:cell wall organization"/>
    <property type="evidence" value="ECO:0007669"/>
    <property type="project" value="UniProtKB-KW"/>
</dbReference>
<dbReference type="AlphaFoldDB" id="A0A6V8SEZ4"/>
<evidence type="ECO:0000256" key="4">
    <source>
        <dbReference type="ARBA" id="ARBA00023136"/>
    </source>
</evidence>
<evidence type="ECO:0000256" key="7">
    <source>
        <dbReference type="HAMAP-Rule" id="MF_02065"/>
    </source>
</evidence>
<keyword evidence="9" id="KW-1185">Reference proteome</keyword>
<keyword evidence="2 7" id="KW-0812">Transmembrane</keyword>
<comment type="catalytic activity">
    <reaction evidence="7">
        <text>a peptidoglycan chain = a peptidoglycan chain with N-acetyl-1,6-anhydromuramyl-[peptide] at the reducing end + a peptidoglycan chain with N-acetylglucosamine at the non-reducing end.</text>
        <dbReference type="EC" id="4.2.2.29"/>
    </reaction>
</comment>
<sequence length="338" mass="38506">MRNFKKPLIFISSFILIVLIAITFFYIKYLRAINDPLQGKGSTVNVVVKEGESLYDVLDHLNSDKSLKSLYAAKYYIKKNNLGGEIQPGTYDILIGTSLDKIISLLKEGGHNIKITIPEGLNVEEIAAKVEKSGLVTKDEFLAAVKKYPLPKYVKENKDKRYELEGYLFPDTYFFKKSDKSDDIIMAMIARFQQVMSEVQKETNKSISDSDYEDIINKASMIEKEARVDSDRPLISSVIDNRLKKNMPLQLDATILYAIGQHKDVVTLKDLEVKSPYNTYKSKGLPVGPICNPGKQSILAAVKPEDTNFLYYLLKKNNEHYFTADYNDFLKMKKELGY</sequence>
<keyword evidence="1 7" id="KW-1003">Cell membrane</keyword>
<dbReference type="EC" id="4.2.2.29" evidence="7"/>
<proteinExistence type="inferred from homology"/>
<reference evidence="8 9" key="1">
    <citation type="submission" date="2020-07" db="EMBL/GenBank/DDBJ databases">
        <title>A new beta-1,3-glucan-decomposing anaerobic bacterium isolated from anoxic soil subjected to biological soil disinfestation.</title>
        <authorList>
            <person name="Ueki A."/>
            <person name="Tonouchi A."/>
        </authorList>
    </citation>
    <scope>NUCLEOTIDE SEQUENCE [LARGE SCALE GENOMIC DNA]</scope>
    <source>
        <strain evidence="8 9">TW1</strain>
    </source>
</reference>
<dbReference type="RefSeq" id="WP_183276803.1">
    <property type="nucleotide sequence ID" value="NZ_BLZR01000001.1"/>
</dbReference>
<accession>A0A6V8SEZ4</accession>
<comment type="caution">
    <text evidence="8">The sequence shown here is derived from an EMBL/GenBank/DDBJ whole genome shotgun (WGS) entry which is preliminary data.</text>
</comment>
<dbReference type="GO" id="GO:0009252">
    <property type="term" value="P:peptidoglycan biosynthetic process"/>
    <property type="evidence" value="ECO:0007669"/>
    <property type="project" value="UniProtKB-UniRule"/>
</dbReference>
<organism evidence="8 9">
    <name type="scientific">Clostridium fungisolvens</name>
    <dbReference type="NCBI Taxonomy" id="1604897"/>
    <lineage>
        <taxon>Bacteria</taxon>
        <taxon>Bacillati</taxon>
        <taxon>Bacillota</taxon>
        <taxon>Clostridia</taxon>
        <taxon>Eubacteriales</taxon>
        <taxon>Clostridiaceae</taxon>
        <taxon>Clostridium</taxon>
    </lineage>
</organism>
<dbReference type="GO" id="GO:0005886">
    <property type="term" value="C:plasma membrane"/>
    <property type="evidence" value="ECO:0007669"/>
    <property type="project" value="UniProtKB-SubCell"/>
</dbReference>
<evidence type="ECO:0000256" key="3">
    <source>
        <dbReference type="ARBA" id="ARBA00022989"/>
    </source>
</evidence>
<dbReference type="PANTHER" id="PTHR30518:SF2">
    <property type="entry name" value="ENDOLYTIC MUREIN TRANSGLYCOSYLASE"/>
    <property type="match status" value="1"/>
</dbReference>
<dbReference type="EMBL" id="BLZR01000001">
    <property type="protein sequence ID" value="GFP75286.1"/>
    <property type="molecule type" value="Genomic_DNA"/>
</dbReference>
<dbReference type="InterPro" id="IPR003770">
    <property type="entry name" value="MLTG-like"/>
</dbReference>
<dbReference type="PANTHER" id="PTHR30518">
    <property type="entry name" value="ENDOLYTIC MUREIN TRANSGLYCOSYLASE"/>
    <property type="match status" value="1"/>
</dbReference>
<dbReference type="Gene3D" id="3.30.1490.480">
    <property type="entry name" value="Endolytic murein transglycosylase"/>
    <property type="match status" value="1"/>
</dbReference>
<evidence type="ECO:0000256" key="2">
    <source>
        <dbReference type="ARBA" id="ARBA00022692"/>
    </source>
</evidence>
<protein>
    <recommendedName>
        <fullName evidence="7">Endolytic murein transglycosylase</fullName>
        <ecNumber evidence="7">4.2.2.29</ecNumber>
    </recommendedName>
    <alternativeName>
        <fullName evidence="7">Peptidoglycan lytic transglycosylase</fullName>
    </alternativeName>
    <alternativeName>
        <fullName evidence="7">Peptidoglycan polymerization terminase</fullName>
    </alternativeName>
</protein>
<dbReference type="HAMAP" id="MF_02065">
    <property type="entry name" value="MltG"/>
    <property type="match status" value="1"/>
</dbReference>
<comment type="function">
    <text evidence="7">Functions as a peptidoglycan terminase that cleaves nascent peptidoglycan strands endolytically to terminate their elongation.</text>
</comment>
<keyword evidence="5 7" id="KW-0456">Lyase</keyword>
<keyword evidence="6 7" id="KW-0961">Cell wall biogenesis/degradation</keyword>
<name>A0A6V8SEZ4_9CLOT</name>